<dbReference type="GO" id="GO:0030313">
    <property type="term" value="C:cell envelope"/>
    <property type="evidence" value="ECO:0007669"/>
    <property type="project" value="UniProtKB-SubCell"/>
</dbReference>
<dbReference type="Gene3D" id="2.60.40.2700">
    <property type="match status" value="1"/>
</dbReference>
<keyword evidence="5" id="KW-0393">Immunoglobulin domain</keyword>
<dbReference type="Gene3D" id="2.160.20.110">
    <property type="match status" value="1"/>
</dbReference>
<dbReference type="SUPFAM" id="SSF49313">
    <property type="entry name" value="Cadherin-like"/>
    <property type="match status" value="3"/>
</dbReference>
<dbReference type="Gene3D" id="2.60.40.10">
    <property type="entry name" value="Immunoglobulins"/>
    <property type="match status" value="6"/>
</dbReference>
<dbReference type="Gene3D" id="2.60.40.1080">
    <property type="match status" value="1"/>
</dbReference>
<dbReference type="InterPro" id="IPR001119">
    <property type="entry name" value="SLH_dom"/>
</dbReference>
<dbReference type="SUPFAM" id="SSF48726">
    <property type="entry name" value="Immunoglobulin"/>
    <property type="match status" value="2"/>
</dbReference>
<dbReference type="SMART" id="SM00409">
    <property type="entry name" value="IG"/>
    <property type="match status" value="2"/>
</dbReference>
<dbReference type="Gene3D" id="2.60.120.200">
    <property type="match status" value="2"/>
</dbReference>
<feature type="compositionally biased region" description="Low complexity" evidence="6">
    <location>
        <begin position="2278"/>
        <end position="2290"/>
    </location>
</feature>
<evidence type="ECO:0000259" key="9">
    <source>
        <dbReference type="PROSITE" id="PS50853"/>
    </source>
</evidence>
<dbReference type="Proteomes" id="UP000008550">
    <property type="component" value="Chromosome"/>
</dbReference>
<feature type="domain" description="Ig-like" evidence="8">
    <location>
        <begin position="1828"/>
        <end position="1914"/>
    </location>
</feature>
<dbReference type="Pfam" id="PF13927">
    <property type="entry name" value="Ig_3"/>
    <property type="match status" value="1"/>
</dbReference>
<reference evidence="11 12" key="1">
    <citation type="journal article" date="2008" name="J. Bacteriol.">
        <title>The genome of Heliobacterium modesticaldum, a phototrophic representative of the Firmicutes containing the simplest photosynthetic apparatus.</title>
        <authorList>
            <person name="Sattley W.M."/>
            <person name="Madigan M.T."/>
            <person name="Swingley W.D."/>
            <person name="Cheung P.C."/>
            <person name="Clocksin K.M."/>
            <person name="Conrad A.L."/>
            <person name="Dejesa L.C."/>
            <person name="Honchak B.M."/>
            <person name="Jung D.O."/>
            <person name="Karbach L.E."/>
            <person name="Kurdoglu A."/>
            <person name="Lahiri S."/>
            <person name="Mastrian S.D."/>
            <person name="Page L.E."/>
            <person name="Taylor H.L."/>
            <person name="Wang Z.T."/>
            <person name="Raymond J."/>
            <person name="Chen M."/>
            <person name="Blankenship R.E."/>
            <person name="Touchman J.W."/>
        </authorList>
    </citation>
    <scope>NUCLEOTIDE SEQUENCE [LARGE SCALE GENOMIC DNA]</scope>
    <source>
        <strain evidence="12">ATCC 51547 / Ice1</strain>
    </source>
</reference>
<dbReference type="NCBIfam" id="TIGR02543">
    <property type="entry name" value="List_Bact_rpt"/>
    <property type="match status" value="1"/>
</dbReference>
<dbReference type="InterPro" id="IPR003598">
    <property type="entry name" value="Ig_sub2"/>
</dbReference>
<dbReference type="PROSITE" id="PS50835">
    <property type="entry name" value="IG_LIKE"/>
    <property type="match status" value="2"/>
</dbReference>
<dbReference type="InterPro" id="IPR036116">
    <property type="entry name" value="FN3_sf"/>
</dbReference>
<dbReference type="InterPro" id="IPR011493">
    <property type="entry name" value="GLUG"/>
</dbReference>
<dbReference type="KEGG" id="hmo:HM1_0138"/>
<evidence type="ECO:0000256" key="6">
    <source>
        <dbReference type="SAM" id="MobiDB-lite"/>
    </source>
</evidence>
<dbReference type="InterPro" id="IPR015919">
    <property type="entry name" value="Cadherin-like_sf"/>
</dbReference>
<evidence type="ECO:0000256" key="4">
    <source>
        <dbReference type="ARBA" id="ARBA00023157"/>
    </source>
</evidence>
<feature type="signal peptide" evidence="7">
    <location>
        <begin position="1"/>
        <end position="32"/>
    </location>
</feature>
<evidence type="ECO:0000256" key="1">
    <source>
        <dbReference type="ARBA" id="ARBA00004196"/>
    </source>
</evidence>
<evidence type="ECO:0000256" key="7">
    <source>
        <dbReference type="SAM" id="SignalP"/>
    </source>
</evidence>
<feature type="region of interest" description="Disordered" evidence="6">
    <location>
        <begin position="2266"/>
        <end position="2290"/>
    </location>
</feature>
<dbReference type="eggNOG" id="COG4733">
    <property type="taxonomic scope" value="Bacteria"/>
</dbReference>
<dbReference type="STRING" id="498761.HM1_0138"/>
<feature type="domain" description="SLH" evidence="10">
    <location>
        <begin position="2858"/>
        <end position="2917"/>
    </location>
</feature>
<dbReference type="GO" id="GO:0005509">
    <property type="term" value="F:calcium ion binding"/>
    <property type="evidence" value="ECO:0007669"/>
    <property type="project" value="InterPro"/>
</dbReference>
<dbReference type="InterPro" id="IPR003343">
    <property type="entry name" value="Big_2"/>
</dbReference>
<dbReference type="Pfam" id="PF05345">
    <property type="entry name" value="He_PIG"/>
    <property type="match status" value="3"/>
</dbReference>
<dbReference type="InterPro" id="IPR036179">
    <property type="entry name" value="Ig-like_dom_sf"/>
</dbReference>
<name>B0TD59_HELMI</name>
<dbReference type="SMART" id="SM00408">
    <property type="entry name" value="IGc2"/>
    <property type="match status" value="2"/>
</dbReference>
<dbReference type="SMART" id="SM00060">
    <property type="entry name" value="FN3"/>
    <property type="match status" value="3"/>
</dbReference>
<dbReference type="SUPFAM" id="SSF49373">
    <property type="entry name" value="Invasin/intimin cell-adhesion fragments"/>
    <property type="match status" value="1"/>
</dbReference>
<dbReference type="PANTHER" id="PTHR13817:SF73">
    <property type="entry name" value="FIBRONECTIN TYPE-III DOMAIN-CONTAINING PROTEIN"/>
    <property type="match status" value="1"/>
</dbReference>
<organism evidence="11 12">
    <name type="scientific">Heliobacterium modesticaldum (strain ATCC 51547 / Ice1)</name>
    <dbReference type="NCBI Taxonomy" id="498761"/>
    <lineage>
        <taxon>Bacteria</taxon>
        <taxon>Bacillati</taxon>
        <taxon>Bacillota</taxon>
        <taxon>Clostridia</taxon>
        <taxon>Eubacteriales</taxon>
        <taxon>Heliobacteriaceae</taxon>
        <taxon>Heliomicrobium</taxon>
    </lineage>
</organism>
<dbReference type="SMART" id="SM00635">
    <property type="entry name" value="BID_2"/>
    <property type="match status" value="3"/>
</dbReference>
<dbReference type="InterPro" id="IPR006558">
    <property type="entry name" value="LamG-like"/>
</dbReference>
<dbReference type="InterPro" id="IPR003961">
    <property type="entry name" value="FN3_dom"/>
</dbReference>
<dbReference type="Gene3D" id="2.60.40.4270">
    <property type="entry name" value="Listeria-Bacteroides repeat domain"/>
    <property type="match status" value="1"/>
</dbReference>
<accession>B0TD59</accession>
<dbReference type="InterPro" id="IPR050964">
    <property type="entry name" value="Striated_Muscle_Regulatory"/>
</dbReference>
<keyword evidence="2 7" id="KW-0732">Signal</keyword>
<dbReference type="Pfam" id="PF02368">
    <property type="entry name" value="Big_2"/>
    <property type="match status" value="1"/>
</dbReference>
<dbReference type="PROSITE" id="PS50853">
    <property type="entry name" value="FN3"/>
    <property type="match status" value="1"/>
</dbReference>
<keyword evidence="4" id="KW-1015">Disulfide bond</keyword>
<feature type="region of interest" description="Disordered" evidence="6">
    <location>
        <begin position="1637"/>
        <end position="1660"/>
    </location>
</feature>
<keyword evidence="12" id="KW-1185">Reference proteome</keyword>
<dbReference type="InterPro" id="IPR013098">
    <property type="entry name" value="Ig_I-set"/>
</dbReference>
<dbReference type="EMBL" id="CP000930">
    <property type="protein sequence ID" value="ABZ82757.1"/>
    <property type="molecule type" value="Genomic_DNA"/>
</dbReference>
<dbReference type="PANTHER" id="PTHR13817">
    <property type="entry name" value="TITIN"/>
    <property type="match status" value="1"/>
</dbReference>
<dbReference type="InterPro" id="IPR003599">
    <property type="entry name" value="Ig_sub"/>
</dbReference>
<dbReference type="Pfam" id="PF07581">
    <property type="entry name" value="Glug"/>
    <property type="match status" value="1"/>
</dbReference>
<feature type="domain" description="SLH" evidence="10">
    <location>
        <begin position="2794"/>
        <end position="2857"/>
    </location>
</feature>
<dbReference type="InterPro" id="IPR007110">
    <property type="entry name" value="Ig-like_dom"/>
</dbReference>
<dbReference type="Pfam" id="PF09479">
    <property type="entry name" value="Flg_new"/>
    <property type="match status" value="1"/>
</dbReference>
<comment type="subcellular location">
    <subcellularLocation>
        <location evidence="1">Cell envelope</location>
    </subcellularLocation>
</comment>
<dbReference type="Gene3D" id="2.60.40.2340">
    <property type="match status" value="1"/>
</dbReference>
<dbReference type="InterPro" id="IPR008964">
    <property type="entry name" value="Invasin/intimin_cell_adhesion"/>
</dbReference>
<protein>
    <submittedName>
        <fullName evidence="11">Multidomain protein with s-layer homology region, glug motif, ig motif, i-set domain</fullName>
    </submittedName>
</protein>
<dbReference type="FunFam" id="2.60.40.10:FF:000107">
    <property type="entry name" value="Myosin, light chain kinase a"/>
    <property type="match status" value="1"/>
</dbReference>
<evidence type="ECO:0000259" key="8">
    <source>
        <dbReference type="PROSITE" id="PS50835"/>
    </source>
</evidence>
<dbReference type="SUPFAM" id="SSF49265">
    <property type="entry name" value="Fibronectin type III"/>
    <property type="match status" value="1"/>
</dbReference>
<dbReference type="Pfam" id="PF13385">
    <property type="entry name" value="Laminin_G_3"/>
    <property type="match status" value="2"/>
</dbReference>
<evidence type="ECO:0000313" key="12">
    <source>
        <dbReference type="Proteomes" id="UP000008550"/>
    </source>
</evidence>
<dbReference type="SMART" id="SM00560">
    <property type="entry name" value="LamGL"/>
    <property type="match status" value="1"/>
</dbReference>
<dbReference type="SUPFAM" id="SSF49899">
    <property type="entry name" value="Concanavalin A-like lectins/glucanases"/>
    <property type="match status" value="2"/>
</dbReference>
<dbReference type="InterPro" id="IPR013320">
    <property type="entry name" value="ConA-like_dom_sf"/>
</dbReference>
<dbReference type="HOGENOM" id="CLU_226192_0_0_9"/>
<dbReference type="Pfam" id="PF07679">
    <property type="entry name" value="I-set"/>
    <property type="match status" value="1"/>
</dbReference>
<dbReference type="InterPro" id="IPR013783">
    <property type="entry name" value="Ig-like_fold"/>
</dbReference>
<gene>
    <name evidence="11" type="ORF">HM1_0138</name>
</gene>
<dbReference type="eggNOG" id="COG5492">
    <property type="taxonomic scope" value="Bacteria"/>
</dbReference>
<dbReference type="OrthoDB" id="1947361at2"/>
<dbReference type="GO" id="GO:0016020">
    <property type="term" value="C:membrane"/>
    <property type="evidence" value="ECO:0007669"/>
    <property type="project" value="InterPro"/>
</dbReference>
<feature type="domain" description="Ig-like" evidence="8">
    <location>
        <begin position="1453"/>
        <end position="1539"/>
    </location>
</feature>
<proteinExistence type="predicted"/>
<feature type="chain" id="PRO_5002753587" evidence="7">
    <location>
        <begin position="33"/>
        <end position="2976"/>
    </location>
</feature>
<evidence type="ECO:0000256" key="3">
    <source>
        <dbReference type="ARBA" id="ARBA00022737"/>
    </source>
</evidence>
<sequence length="2976" mass="305365">MKKLLSILRTRLILTGFLLAVAFLATPVTAQAAGFSGSGSGTAGDPYVITTPEQLNEVRNNLSAHYRLGADIDLSGYMSWQPIGSQSAPFTGSLDGGGFSIRNLSIDRSNEDIIGLFGSVNGASFQNVIIKNGLVRGRYETGGLVGRASNASINGCSFSGSVFGYHTVGGLVGKSDGSNIQDSWASGYVTGDGFCIGGLIGACTINGGTIRNSHAQSQVTGGANAGGLIGDAQNNVNIINCYAVTSTKGPYKIGGLVGSKYGGLVENCFSSGDVRTTTTYNDGAGGGLIGINYGASIKFSYSSCTVSTIGRLGYAGGLIGVNDGGSITDCYAVGDVTSRYIGGGLVGHNTGSVVKCYTSNHLSEEEYRCGALIGRNEGSISTSFWNKDKFGWPIWVPSDKSGTTGLTESQMKIQASFAGLDFDNVWNIETGGYPYLRWQIPAPDLAPPGFETGYPAYDEATPQGFRLKVKTDEDADVYFVVLDKGVSLSQLFTENLYYSMTTGRAENGLDALPANRKGWIGTAAGVEASVEISGLVSGTDYDIYLFAEDRVGNYTHSLTKLTARTEWSGDENGITGFTVAGQVGMSKIDAAAHTVTFYMPEGADVTSLAPAITLTGSATVSPSSGQTQDFTNPVIYTVTAQHGQTQDWTVVCAFVDPSLVLHLKFEDNPEDSTPYGNNGTAGGNVEYVPGIMGKAALFRGVDAPGHIMIANSDSLRFTDGLTVSFFARVDSERGMDGNSNAVEKGRQCFFAKDGDQSNLIYSLIYGNTNTNTIKGGGSSASVSPFYTLGKWMHITYVISASGAVIYKDGAKVAEQALSGTLDFSGSNAKDFYVGRLGTFWYPFYGAIDDFKVFNRPLTEQEVRELVFGSGDAVSFAVSAPAEVRAGETFSVVLTALDQSGQTLADYGGIHNINWNWTASPSPNGTAPVKPADGMAMFSNGVATVSGFRLTNAETITITAAEDDGSFGESAPVTVRPGSPETLTVETPGTVEAGKPFQIRVTAGGGDIYGNTGGVFTGTIGFACDDSQAQLPGRYTFVETDNNVKVFDNLALNRLGDTTLWVSRLSGGDPEGYWRFDEGKGSLAVDFSGNRYNGTLINTDAGAWVNGAPDISFTNHGGLMFDGSNDYVDAGNGVNLADKSFTIAFWARCIKYGENWIISQGTTANNQGLHVGFRNATTFSIAFWYNDLDVNVSGDTGWHHWTVTYDSGTKLQRIYQDGAMLGSRTSSSNLQSSGNLYIGKRFNNTGFFGGYLDDLRVYYRVLADEEIAELAGGGGSIPFWDKVITVHPQRPIVDRVAFGASGGTPPYSWSATGLPSGLSMSSDGVISGVPTATETSTATITVTDGAGSTASMSLVLAVDLGSLDLNINDCRLAVNYSAQALNIASLALRAAGGTPPYSWNAAGLPSGLSMSSDGVISGTPASAGTSPATITLTDNAGNTTVKSFDLEIDFVMPPSITTQPSSQTVTAGQTATFTVAATGTGPLSYQWKKDGNNLSDGGNISGAATATLTISNVQAADAGSYTCYVSNAAGGVTSDAATLTVNPAVIDIAAIPGVTPPARGAAPVTAITETAQYTGTVSWSPADNPFRGGTVYTATITLTPKAGYTLTGVAENFFTVAGATSATNAAGSGVVTAVFPATEADPPSNSPPTAKNPVPTQSVTAGGTATFTASDIAEDTDNDPLTITAIVTGPDTAKATASLNSGTVTLTGVAAGDTSVVVTVYDGTDTADVTVPVSVTAAPAAPAITTASLPDGTVNTAYSQALTATGDAPITWSLDSGSLPTGLTLSGDGNISGTPTAAGTFNFTVKADNSAGSDTKALSITINPAPVPPAITAQPTNQTVTAGQTATFTVAATGTEPLSYQWKKDGADLTDGGNISGAATATLTISNAQAADAGSYTCYVSNAAGSATSNAATLTVNTAPPANNPPTAKNPVPTQSVTAGGTATFTASDIAEDTDNDPLTITAIVTGPDTAKATASLNSGTVTLTGVAAGDTSVVVTVYDGTDTADVTVPVSVTAAPPTLVTSITVKGAGDATTVVNGGTLQMTAEVLPSDATDKTVTWSVYSGTGTAGINASTGLLTGTGEGTVTVRATANDGSGVYGEATITVTAAPLPVMGGSVTISGNAKYGETLTADTSGITYTPDTSDDVPTYQWKRGGADIPGATASTYTLAQADIGQTITVTVTADGIHATSSVTSAPTAVVDKADGPAAPGAPSLASKTHNSVTLAANAAYEFRVNGGLWQDSNIFTGLSPETSYTFTARVKETATHKASSESAGLTVSTDAAPAQPDTTPPAVADGTITAGGLTHNGVTLSWSKATDDVSPQGALRYRVYYSDSDNIASVTDAVYNGTAAGDYATDIGTKEITGLNSNTTYYFNVIVMDEAGNKTAYTMTSVTTAAAPPVNTAPKRKSGVPATATAVVTVNNAYTLDLSTIFEDADGDNLTYKVSVNGAAAVAANKDYSYTPAAVGITTLVFTANDGTTDSLDTYTVTLTAGAAVTCTVTFDSQGGSAVASITGVAPGSVITAPSAPTRTGYTFGGWYKEASCVNAWNFSVDTVTANITLYAKWIYNGGGGGGGGSGSSSSTPATPTYKATVSGSNISETKLPVSVNTNTDSAATDLGTLAKDIFAGAGTAVLTVPSIPGVNSYTVGIPAASLSGSQGECVLTFSTGAGSVTLPSGMLAGIPGTEESSAGITIGQGDKSGLPEEVKAAVGDRPIVQLTLTLDGKQTEWNNPSAPVTVSIPYTPTAAELENPEHIVVWYIDGSGSVVSVPNGRYDPDTGTVTFTTTHFSYYAVSYKQVSFKDVAKDAWYSKAVSFIAAREITTGTGGGNFSPEAKLTRGQFIVMLLKAYGITPDANPQDNFADAGSTWYTGYLAAAKRTGISAGVGGNMFAPEKEITRQEMFTLLHNALKAINRLPRGSSSRPLSDFSDADDIAPWAKEAMKLLVETGTIGGSGGKLLPQDTTTRAQMAQVLYNLLTK</sequence>
<dbReference type="InterPro" id="IPR042229">
    <property type="entry name" value="Listeria/Bacterioides_rpt_sf"/>
</dbReference>
<evidence type="ECO:0000259" key="10">
    <source>
        <dbReference type="PROSITE" id="PS51272"/>
    </source>
</evidence>
<dbReference type="RefSeq" id="WP_012281306.1">
    <property type="nucleotide sequence ID" value="NC_010337.2"/>
</dbReference>
<dbReference type="CDD" id="cd00063">
    <property type="entry name" value="FN3"/>
    <property type="match status" value="1"/>
</dbReference>
<evidence type="ECO:0000256" key="2">
    <source>
        <dbReference type="ARBA" id="ARBA00022729"/>
    </source>
</evidence>
<keyword evidence="3" id="KW-0677">Repeat</keyword>
<dbReference type="Pfam" id="PF00395">
    <property type="entry name" value="SLH"/>
    <property type="match status" value="3"/>
</dbReference>
<dbReference type="FunFam" id="2.60.40.10:FF:000022">
    <property type="entry name" value="Cardiac titin"/>
    <property type="match status" value="1"/>
</dbReference>
<feature type="domain" description="SLH" evidence="10">
    <location>
        <begin position="2922"/>
        <end position="2976"/>
    </location>
</feature>
<dbReference type="InterPro" id="IPR013378">
    <property type="entry name" value="InlB-like_B-rpt"/>
</dbReference>
<evidence type="ECO:0000313" key="11">
    <source>
        <dbReference type="EMBL" id="ABZ82757.1"/>
    </source>
</evidence>
<dbReference type="PROSITE" id="PS51272">
    <property type="entry name" value="SLH"/>
    <property type="match status" value="3"/>
</dbReference>
<feature type="domain" description="Fibronectin type-III" evidence="9">
    <location>
        <begin position="2293"/>
        <end position="2396"/>
    </location>
</feature>
<evidence type="ECO:0000256" key="5">
    <source>
        <dbReference type="ARBA" id="ARBA00023319"/>
    </source>
</evidence>